<evidence type="ECO:0000256" key="5">
    <source>
        <dbReference type="ARBA" id="ARBA00023163"/>
    </source>
</evidence>
<organism evidence="8 9">
    <name type="scientific">Striga hermonthica</name>
    <name type="common">Purple witchweed</name>
    <name type="synonym">Buchnera hermonthica</name>
    <dbReference type="NCBI Taxonomy" id="68872"/>
    <lineage>
        <taxon>Eukaryota</taxon>
        <taxon>Viridiplantae</taxon>
        <taxon>Streptophyta</taxon>
        <taxon>Embryophyta</taxon>
        <taxon>Tracheophyta</taxon>
        <taxon>Spermatophyta</taxon>
        <taxon>Magnoliopsida</taxon>
        <taxon>eudicotyledons</taxon>
        <taxon>Gunneridae</taxon>
        <taxon>Pentapetalae</taxon>
        <taxon>asterids</taxon>
        <taxon>lamiids</taxon>
        <taxon>Lamiales</taxon>
        <taxon>Orobanchaceae</taxon>
        <taxon>Buchnereae</taxon>
        <taxon>Striga</taxon>
    </lineage>
</organism>
<name>A0A9N7MS68_STRHE</name>
<feature type="domain" description="PHD-type" evidence="7">
    <location>
        <begin position="611"/>
        <end position="661"/>
    </location>
</feature>
<dbReference type="Proteomes" id="UP001153555">
    <property type="component" value="Unassembled WGS sequence"/>
</dbReference>
<dbReference type="InterPro" id="IPR019786">
    <property type="entry name" value="Zinc_finger_PHD-type_CS"/>
</dbReference>
<evidence type="ECO:0000313" key="8">
    <source>
        <dbReference type="EMBL" id="CAA0811539.1"/>
    </source>
</evidence>
<keyword evidence="9" id="KW-1185">Reference proteome</keyword>
<gene>
    <name evidence="8" type="ORF">SHERM_12593</name>
</gene>
<dbReference type="OrthoDB" id="436852at2759"/>
<dbReference type="CDD" id="cd15556">
    <property type="entry name" value="PHD_MMD1_like"/>
    <property type="match status" value="1"/>
</dbReference>
<keyword evidence="2 6" id="KW-0863">Zinc-finger</keyword>
<keyword evidence="3" id="KW-0862">Zinc</keyword>
<evidence type="ECO:0000256" key="6">
    <source>
        <dbReference type="PROSITE-ProRule" id="PRU00146"/>
    </source>
</evidence>
<evidence type="ECO:0000256" key="4">
    <source>
        <dbReference type="ARBA" id="ARBA00023015"/>
    </source>
</evidence>
<dbReference type="Pfam" id="PF25565">
    <property type="entry name" value="Ubiquitin_At1g33420"/>
    <property type="match status" value="1"/>
</dbReference>
<dbReference type="Pfam" id="PF25874">
    <property type="entry name" value="WHD_plant_repro"/>
    <property type="match status" value="2"/>
</dbReference>
<dbReference type="InterPro" id="IPR058054">
    <property type="entry name" value="Znf_MS1-like"/>
</dbReference>
<dbReference type="AlphaFoldDB" id="A0A9N7MS68"/>
<dbReference type="GO" id="GO:0008270">
    <property type="term" value="F:zinc ion binding"/>
    <property type="evidence" value="ECO:0007669"/>
    <property type="project" value="UniProtKB-KW"/>
</dbReference>
<dbReference type="PROSITE" id="PS50016">
    <property type="entry name" value="ZF_PHD_2"/>
    <property type="match status" value="1"/>
</dbReference>
<dbReference type="PANTHER" id="PTHR46201">
    <property type="entry name" value="PHD FINGER PROTEIN MALE MEIOCYTE DEATH 1-RELATED"/>
    <property type="match status" value="1"/>
</dbReference>
<comment type="caution">
    <text evidence="8">The sequence shown here is derived from an EMBL/GenBank/DDBJ whole genome shotgun (WGS) entry which is preliminary data.</text>
</comment>
<dbReference type="SMART" id="SM00249">
    <property type="entry name" value="PHD"/>
    <property type="match status" value="1"/>
</dbReference>
<dbReference type="Pfam" id="PF00628">
    <property type="entry name" value="PHD"/>
    <property type="match status" value="1"/>
</dbReference>
<sequence>MMPGGCRKRKRGERVFKFKVFGERGYPTDFNGSFHDNLTTLLEYGQQVEVCGPMPSWSFHLEVRRQPLLHLFLVVVQEDVSLDLRCNHCHYIGWGDHMMCNKKYHFVLPAKSCGSAADYFKSSVVQLQAHTHTLHGVFHSNGFGHLLCINGSSETGSDLPGYQIMDFWDRLCSALGARKVSLKDEAKRKGMDLRLLHTVAYGKPWFGDWDYVFGRGTFGINQETYQSAVKAIQNIPVSPIATHQLIFSNTEVQTILYRYQILSGHSLVTLGDLFHFMLQLKFRIPKENINNAIFDSHYPRIMSDTSCRWSPKRVEMTIHVVVEALKRAEFQWVSRQHVRDVARTWSPKRVEMAIHVVVEALKRAEFQWVSRQNVRDVARTYIGDTGLLDFVLKSLGNHMVGKYFVRRCLNPVTKVLEYCLEDVSRAANIDFEGKQQIKVSWGQLTTDIFCAYKNILNARPNENTMMHGYVDGVLAKNASRVILDSKYLMKEYRGDLETYDETSMWRIYCAVNVFITSGNEKPKEKGVMTNNIISTPYHCFNLRSNTRFEELRCRVEKIFRETYVGLREFMAGNPIVNKRSDFVFKSVKPGSKMVFEWQLQQGLAGGGLSMVVDCLCGAKDDDGERMVTCDICQVWQHTRCVKIPENDEIPSIYICSACEQDIMHFPSFP</sequence>
<keyword evidence="1" id="KW-0479">Metal-binding</keyword>
<dbReference type="InterPro" id="IPR019787">
    <property type="entry name" value="Znf_PHD-finger"/>
</dbReference>
<dbReference type="InterPro" id="IPR011011">
    <property type="entry name" value="Znf_FYVE_PHD"/>
</dbReference>
<dbReference type="PROSITE" id="PS01359">
    <property type="entry name" value="ZF_PHD_1"/>
    <property type="match status" value="1"/>
</dbReference>
<accession>A0A9N7MS68</accession>
<proteinExistence type="predicted"/>
<reference evidence="8" key="1">
    <citation type="submission" date="2019-12" db="EMBL/GenBank/DDBJ databases">
        <authorList>
            <person name="Scholes J."/>
        </authorList>
    </citation>
    <scope>NUCLEOTIDE SEQUENCE</scope>
</reference>
<keyword evidence="5" id="KW-0804">Transcription</keyword>
<evidence type="ECO:0000256" key="3">
    <source>
        <dbReference type="ARBA" id="ARBA00022833"/>
    </source>
</evidence>
<evidence type="ECO:0000256" key="1">
    <source>
        <dbReference type="ARBA" id="ARBA00022723"/>
    </source>
</evidence>
<dbReference type="InterPro" id="IPR057765">
    <property type="entry name" value="MS1-like_ubiquitin"/>
</dbReference>
<dbReference type="Gene3D" id="3.30.40.10">
    <property type="entry name" value="Zinc/RING finger domain, C3HC4 (zinc finger)"/>
    <property type="match status" value="1"/>
</dbReference>
<dbReference type="InterPro" id="IPR059080">
    <property type="entry name" value="WHD_PTC1"/>
</dbReference>
<evidence type="ECO:0000313" key="9">
    <source>
        <dbReference type="Proteomes" id="UP001153555"/>
    </source>
</evidence>
<dbReference type="SUPFAM" id="SSF57903">
    <property type="entry name" value="FYVE/PHD zinc finger"/>
    <property type="match status" value="1"/>
</dbReference>
<dbReference type="EMBL" id="CACSLK010008833">
    <property type="protein sequence ID" value="CAA0811539.1"/>
    <property type="molecule type" value="Genomic_DNA"/>
</dbReference>
<dbReference type="InterPro" id="IPR013083">
    <property type="entry name" value="Znf_RING/FYVE/PHD"/>
</dbReference>
<evidence type="ECO:0000256" key="2">
    <source>
        <dbReference type="ARBA" id="ARBA00022771"/>
    </source>
</evidence>
<keyword evidence="4" id="KW-0805">Transcription regulation</keyword>
<evidence type="ECO:0000259" key="7">
    <source>
        <dbReference type="PROSITE" id="PS50016"/>
    </source>
</evidence>
<dbReference type="PANTHER" id="PTHR46201:SF1">
    <property type="entry name" value="PHD FINGER PROTEIN MALE STERILITY 1"/>
    <property type="match status" value="1"/>
</dbReference>
<protein>
    <submittedName>
        <fullName evidence="8">PHD finger protein MALE STERILITY 1</fullName>
    </submittedName>
</protein>
<dbReference type="InterPro" id="IPR001965">
    <property type="entry name" value="Znf_PHD"/>
</dbReference>